<reference evidence="2" key="1">
    <citation type="journal article" date="2012" name="J. Microbiol. Biotechnol.">
        <title>Ramlibacter ginsenosidimutans sp. nov., with ginsenoside-converting activity.</title>
        <authorList>
            <person name="Wang L."/>
            <person name="An D.S."/>
            <person name="Kim S.G."/>
            <person name="Jin F.X."/>
            <person name="Kim S.C."/>
            <person name="Lee S.T."/>
            <person name="Im W.T."/>
        </authorList>
    </citation>
    <scope>NUCLEOTIDE SEQUENCE</scope>
    <source>
        <strain evidence="2">KACC 17527</strain>
    </source>
</reference>
<proteinExistence type="predicted"/>
<gene>
    <name evidence="2" type="ORF">JJB11_20155</name>
</gene>
<accession>A0A934TVP9</accession>
<dbReference type="EMBL" id="JAEPWM010000010">
    <property type="protein sequence ID" value="MBK6008427.1"/>
    <property type="molecule type" value="Genomic_DNA"/>
</dbReference>
<protein>
    <submittedName>
        <fullName evidence="2">Uncharacterized protein</fullName>
    </submittedName>
</protein>
<name>A0A934TVP9_9BURK</name>
<keyword evidence="3" id="KW-1185">Reference proteome</keyword>
<sequence length="72" mass="8252">MSDDSDLLIAAAATAAVFTWVGTRASRSRAVRRREWRALAKDIRAGLLRSWRESPGYLFVSGIRELFKRKRK</sequence>
<dbReference type="RefSeq" id="WP_201175710.1">
    <property type="nucleotide sequence ID" value="NZ_JAEPWM010000010.1"/>
</dbReference>
<keyword evidence="1" id="KW-1133">Transmembrane helix</keyword>
<organism evidence="2 3">
    <name type="scientific">Ramlibacter ginsenosidimutans</name>
    <dbReference type="NCBI Taxonomy" id="502333"/>
    <lineage>
        <taxon>Bacteria</taxon>
        <taxon>Pseudomonadati</taxon>
        <taxon>Pseudomonadota</taxon>
        <taxon>Betaproteobacteria</taxon>
        <taxon>Burkholderiales</taxon>
        <taxon>Comamonadaceae</taxon>
        <taxon>Ramlibacter</taxon>
    </lineage>
</organism>
<dbReference type="AlphaFoldDB" id="A0A934TVP9"/>
<keyword evidence="1" id="KW-0472">Membrane</keyword>
<evidence type="ECO:0000256" key="1">
    <source>
        <dbReference type="SAM" id="Phobius"/>
    </source>
</evidence>
<evidence type="ECO:0000313" key="2">
    <source>
        <dbReference type="EMBL" id="MBK6008427.1"/>
    </source>
</evidence>
<feature type="transmembrane region" description="Helical" evidence="1">
    <location>
        <begin position="6"/>
        <end position="23"/>
    </location>
</feature>
<evidence type="ECO:0000313" key="3">
    <source>
        <dbReference type="Proteomes" id="UP000630528"/>
    </source>
</evidence>
<comment type="caution">
    <text evidence="2">The sequence shown here is derived from an EMBL/GenBank/DDBJ whole genome shotgun (WGS) entry which is preliminary data.</text>
</comment>
<reference evidence="2" key="2">
    <citation type="submission" date="2021-01" db="EMBL/GenBank/DDBJ databases">
        <authorList>
            <person name="Kang M."/>
        </authorList>
    </citation>
    <scope>NUCLEOTIDE SEQUENCE</scope>
    <source>
        <strain evidence="2">KACC 17527</strain>
    </source>
</reference>
<dbReference type="Proteomes" id="UP000630528">
    <property type="component" value="Unassembled WGS sequence"/>
</dbReference>
<keyword evidence="1" id="KW-0812">Transmembrane</keyword>